<dbReference type="EMBL" id="OCTN01000004">
    <property type="protein sequence ID" value="SOH94459.1"/>
    <property type="molecule type" value="Genomic_DNA"/>
</dbReference>
<protein>
    <recommendedName>
        <fullName evidence="1">Histidine kinase/HSP90-like ATPase domain-containing protein</fullName>
    </recommendedName>
</protein>
<evidence type="ECO:0000259" key="1">
    <source>
        <dbReference type="Pfam" id="PF02518"/>
    </source>
</evidence>
<dbReference type="SUPFAM" id="SSF55874">
    <property type="entry name" value="ATPase domain of HSP90 chaperone/DNA topoisomerase II/histidine kinase"/>
    <property type="match status" value="1"/>
</dbReference>
<dbReference type="AlphaFoldDB" id="A0A2C9CVP3"/>
<sequence length="251" mass="27153">MGFFNSLGMDIGHAHSRAVESGNFIPITKINRVDFEEEASAWGRAVPEHVEGRADAIAQTLLQEFGSSNFITVQYVIREIIRNVFEHSQSSEMWYCAQNWPTKNQVNAVISDFGVGIAGTLRSRSEYSELSDTEALDNALLSGVTSAPMRDNGADRYFNTGYGLYAAKRICEMSGVLCVFSGSAAVRIARGSYKKFECNIPGTIVSITLEPSKISNLSAFLASIASEGQRSASMTAGAYTGEASSASRNVK</sequence>
<dbReference type="Pfam" id="PF02518">
    <property type="entry name" value="HATPase_c"/>
    <property type="match status" value="1"/>
</dbReference>
<dbReference type="InterPro" id="IPR003594">
    <property type="entry name" value="HATPase_dom"/>
</dbReference>
<reference evidence="3" key="1">
    <citation type="submission" date="2017-09" db="EMBL/GenBank/DDBJ databases">
        <authorList>
            <person name="Varghese N."/>
            <person name="Submissions S."/>
        </authorList>
    </citation>
    <scope>NUCLEOTIDE SEQUENCE [LARGE SCALE GENOMIC DNA]</scope>
    <source>
        <strain evidence="3">C7</strain>
    </source>
</reference>
<dbReference type="InterPro" id="IPR036890">
    <property type="entry name" value="HATPase_C_sf"/>
</dbReference>
<name>A0A2C9CVP3_9RHOB</name>
<evidence type="ECO:0000313" key="3">
    <source>
        <dbReference type="Proteomes" id="UP000220034"/>
    </source>
</evidence>
<gene>
    <name evidence="2" type="ORF">SAMN06273572_104158</name>
</gene>
<accession>A0A2C9CVP3</accession>
<evidence type="ECO:0000313" key="2">
    <source>
        <dbReference type="EMBL" id="SOH94459.1"/>
    </source>
</evidence>
<dbReference type="Gene3D" id="3.30.565.10">
    <property type="entry name" value="Histidine kinase-like ATPase, C-terminal domain"/>
    <property type="match status" value="1"/>
</dbReference>
<organism evidence="2 3">
    <name type="scientific">Pontivivens marinum</name>
    <dbReference type="NCBI Taxonomy" id="1690039"/>
    <lineage>
        <taxon>Bacteria</taxon>
        <taxon>Pseudomonadati</taxon>
        <taxon>Pseudomonadota</taxon>
        <taxon>Alphaproteobacteria</taxon>
        <taxon>Rhodobacterales</taxon>
        <taxon>Paracoccaceae</taxon>
        <taxon>Pontivivens</taxon>
    </lineage>
</organism>
<proteinExistence type="predicted"/>
<feature type="domain" description="Histidine kinase/HSP90-like ATPase" evidence="1">
    <location>
        <begin position="72"/>
        <end position="209"/>
    </location>
</feature>
<keyword evidence="3" id="KW-1185">Reference proteome</keyword>
<dbReference type="Proteomes" id="UP000220034">
    <property type="component" value="Unassembled WGS sequence"/>
</dbReference>